<gene>
    <name evidence="1" type="ORF">ALQ39_03176</name>
</gene>
<evidence type="ECO:0000313" key="2">
    <source>
        <dbReference type="Proteomes" id="UP000275613"/>
    </source>
</evidence>
<evidence type="ECO:0000313" key="1">
    <source>
        <dbReference type="EMBL" id="RMO51883.1"/>
    </source>
</evidence>
<accession>A0A3M3W4F9</accession>
<proteinExistence type="predicted"/>
<organism evidence="1 2">
    <name type="scientific">Pseudomonas amygdali pv. eriobotryae</name>
    <dbReference type="NCBI Taxonomy" id="129137"/>
    <lineage>
        <taxon>Bacteria</taxon>
        <taxon>Pseudomonadati</taxon>
        <taxon>Pseudomonadota</taxon>
        <taxon>Gammaproteobacteria</taxon>
        <taxon>Pseudomonadales</taxon>
        <taxon>Pseudomonadaceae</taxon>
        <taxon>Pseudomonas</taxon>
        <taxon>Pseudomonas amygdali</taxon>
    </lineage>
</organism>
<protein>
    <submittedName>
        <fullName evidence="1">Transposase</fullName>
    </submittedName>
</protein>
<sequence>VKPVDGPPIFVGERRRGARVMQEMVTAKGFAAAERAEKRRGLSEFRHASFFETCRGFGSRKISGYFRASLEKSATFCIASGNFAFLDGLKRWFGRSRAGLL</sequence>
<dbReference type="AlphaFoldDB" id="A0A3M3W4F9"/>
<dbReference type="EMBL" id="RBPV01000425">
    <property type="protein sequence ID" value="RMO51883.1"/>
    <property type="molecule type" value="Genomic_DNA"/>
</dbReference>
<feature type="non-terminal residue" evidence="1">
    <location>
        <position position="1"/>
    </location>
</feature>
<name>A0A3M3W4F9_PSEA0</name>
<dbReference type="Proteomes" id="UP000275613">
    <property type="component" value="Unassembled WGS sequence"/>
</dbReference>
<comment type="caution">
    <text evidence="1">The sequence shown here is derived from an EMBL/GenBank/DDBJ whole genome shotgun (WGS) entry which is preliminary data.</text>
</comment>
<reference evidence="1 2" key="1">
    <citation type="submission" date="2018-08" db="EMBL/GenBank/DDBJ databases">
        <title>Recombination of ecologically and evolutionarily significant loci maintains genetic cohesion in the Pseudomonas syringae species complex.</title>
        <authorList>
            <person name="Dillon M."/>
            <person name="Thakur S."/>
            <person name="Almeida R.N.D."/>
            <person name="Weir B.S."/>
            <person name="Guttman D.S."/>
        </authorList>
    </citation>
    <scope>NUCLEOTIDE SEQUENCE [LARGE SCALE GENOMIC DNA]</scope>
    <source>
        <strain evidence="1 2">ICMP 4316</strain>
    </source>
</reference>